<gene>
    <name evidence="2" type="ORF">RY831_23305</name>
</gene>
<dbReference type="EMBL" id="JAWIIV010000025">
    <property type="protein sequence ID" value="MEC4722100.1"/>
    <property type="molecule type" value="Genomic_DNA"/>
</dbReference>
<name>A0ABU6JEY8_9BURK</name>
<reference evidence="2 3" key="1">
    <citation type="submission" date="2023-10" db="EMBL/GenBank/DDBJ databases">
        <title>Noviherbaspirillum sp. CPCC 100848 genome assembly.</title>
        <authorList>
            <person name="Li X.Y."/>
            <person name="Fang X.M."/>
        </authorList>
    </citation>
    <scope>NUCLEOTIDE SEQUENCE [LARGE SCALE GENOMIC DNA]</scope>
    <source>
        <strain evidence="2 3">CPCC 100848</strain>
    </source>
</reference>
<sequence>MKNDFSIRFFGFSRVLNPLLMTSKNRLQGVLSGQDSSYFHLQKAFQQPVSAAGRLGTGALAGVTTLGYSGILIGPPVIGFLAQFSGMQSALLFVGLMCVLISVSARRASQLR</sequence>
<keyword evidence="1" id="KW-1133">Transmembrane helix</keyword>
<evidence type="ECO:0000256" key="1">
    <source>
        <dbReference type="SAM" id="Phobius"/>
    </source>
</evidence>
<proteinExistence type="predicted"/>
<feature type="transmembrane region" description="Helical" evidence="1">
    <location>
        <begin position="55"/>
        <end position="74"/>
    </location>
</feature>
<protein>
    <recommendedName>
        <fullName evidence="4">Major facilitator superfamily (MFS) profile domain-containing protein</fullName>
    </recommendedName>
</protein>
<keyword evidence="1" id="KW-0812">Transmembrane</keyword>
<dbReference type="Proteomes" id="UP001352263">
    <property type="component" value="Unassembled WGS sequence"/>
</dbReference>
<comment type="caution">
    <text evidence="2">The sequence shown here is derived from an EMBL/GenBank/DDBJ whole genome shotgun (WGS) entry which is preliminary data.</text>
</comment>
<evidence type="ECO:0000313" key="2">
    <source>
        <dbReference type="EMBL" id="MEC4722100.1"/>
    </source>
</evidence>
<accession>A0ABU6JEY8</accession>
<keyword evidence="1" id="KW-0472">Membrane</keyword>
<feature type="transmembrane region" description="Helical" evidence="1">
    <location>
        <begin position="80"/>
        <end position="103"/>
    </location>
</feature>
<evidence type="ECO:0008006" key="4">
    <source>
        <dbReference type="Google" id="ProtNLM"/>
    </source>
</evidence>
<organism evidence="2 3">
    <name type="scientific">Noviherbaspirillum album</name>
    <dbReference type="NCBI Taxonomy" id="3080276"/>
    <lineage>
        <taxon>Bacteria</taxon>
        <taxon>Pseudomonadati</taxon>
        <taxon>Pseudomonadota</taxon>
        <taxon>Betaproteobacteria</taxon>
        <taxon>Burkholderiales</taxon>
        <taxon>Oxalobacteraceae</taxon>
        <taxon>Noviherbaspirillum</taxon>
    </lineage>
</organism>
<keyword evidence="3" id="KW-1185">Reference proteome</keyword>
<dbReference type="RefSeq" id="WP_326508780.1">
    <property type="nucleotide sequence ID" value="NZ_JAWIIV010000025.1"/>
</dbReference>
<evidence type="ECO:0000313" key="3">
    <source>
        <dbReference type="Proteomes" id="UP001352263"/>
    </source>
</evidence>